<comment type="subunit">
    <text evidence="2">Monomer.</text>
</comment>
<comment type="caution">
    <text evidence="10">The sequence shown here is derived from an EMBL/GenBank/DDBJ whole genome shotgun (WGS) entry which is preliminary data.</text>
</comment>
<reference evidence="10 11" key="1">
    <citation type="submission" date="2018-12" db="EMBL/GenBank/DDBJ databases">
        <title>The Draft Genome Sequence of the Soil Bacterium Pedobacter tournemirensis R1.</title>
        <authorList>
            <person name="He J."/>
        </authorList>
    </citation>
    <scope>NUCLEOTIDE SEQUENCE [LARGE SCALE GENOMIC DNA]</scope>
    <source>
        <strain evidence="10 11">R1</strain>
    </source>
</reference>
<evidence type="ECO:0000256" key="3">
    <source>
        <dbReference type="ARBA" id="ARBA00022801"/>
    </source>
</evidence>
<dbReference type="GO" id="GO:0016798">
    <property type="term" value="F:hydrolase activity, acting on glycosyl bonds"/>
    <property type="evidence" value="ECO:0007669"/>
    <property type="project" value="UniProtKB-KW"/>
</dbReference>
<name>A0A4Q0M719_9SPHI</name>
<evidence type="ECO:0000256" key="1">
    <source>
        <dbReference type="ARBA" id="ARBA00001913"/>
    </source>
</evidence>
<dbReference type="Gene3D" id="2.60.40.1180">
    <property type="entry name" value="Golgi alpha-mannosidase II"/>
    <property type="match status" value="1"/>
</dbReference>
<dbReference type="InterPro" id="IPR052720">
    <property type="entry name" value="Glycosyl_hydrolase_97"/>
</dbReference>
<dbReference type="PANTHER" id="PTHR35803:SF2">
    <property type="entry name" value="RETAINING ALPHA-GALACTOSIDASE"/>
    <property type="match status" value="1"/>
</dbReference>
<feature type="domain" description="Glycosyl-hydrolase 97 N-terminal" evidence="8">
    <location>
        <begin position="28"/>
        <end position="286"/>
    </location>
</feature>
<evidence type="ECO:0000259" key="8">
    <source>
        <dbReference type="Pfam" id="PF14508"/>
    </source>
</evidence>
<evidence type="ECO:0000256" key="5">
    <source>
        <dbReference type="ARBA" id="ARBA00023295"/>
    </source>
</evidence>
<dbReference type="InterPro" id="IPR017853">
    <property type="entry name" value="GH"/>
</dbReference>
<dbReference type="InterPro" id="IPR013780">
    <property type="entry name" value="Glyco_hydro_b"/>
</dbReference>
<feature type="chain" id="PRO_5020963058" evidence="6">
    <location>
        <begin position="23"/>
        <end position="654"/>
    </location>
</feature>
<dbReference type="EMBL" id="RXOC01000009">
    <property type="protein sequence ID" value="RXF68795.1"/>
    <property type="molecule type" value="Genomic_DNA"/>
</dbReference>
<dbReference type="AlphaFoldDB" id="A0A4Q0M719"/>
<dbReference type="Gene3D" id="3.20.20.70">
    <property type="entry name" value="Aldolase class I"/>
    <property type="match status" value="1"/>
</dbReference>
<evidence type="ECO:0000259" key="7">
    <source>
        <dbReference type="Pfam" id="PF10566"/>
    </source>
</evidence>
<evidence type="ECO:0000256" key="6">
    <source>
        <dbReference type="SAM" id="SignalP"/>
    </source>
</evidence>
<dbReference type="InterPro" id="IPR014718">
    <property type="entry name" value="GH-type_carb-bd"/>
</dbReference>
<dbReference type="SUPFAM" id="SSF51445">
    <property type="entry name" value="(Trans)glycosidases"/>
    <property type="match status" value="1"/>
</dbReference>
<gene>
    <name evidence="10" type="ORF">EKH83_13815</name>
</gene>
<evidence type="ECO:0000313" key="11">
    <source>
        <dbReference type="Proteomes" id="UP000290848"/>
    </source>
</evidence>
<dbReference type="InterPro" id="IPR029486">
    <property type="entry name" value="GH97_N"/>
</dbReference>
<dbReference type="InterPro" id="IPR019563">
    <property type="entry name" value="GH97_catalytic"/>
</dbReference>
<evidence type="ECO:0000256" key="2">
    <source>
        <dbReference type="ARBA" id="ARBA00011245"/>
    </source>
</evidence>
<dbReference type="Pfam" id="PF10566">
    <property type="entry name" value="Glyco_hydro_97"/>
    <property type="match status" value="1"/>
</dbReference>
<dbReference type="Proteomes" id="UP000290848">
    <property type="component" value="Unassembled WGS sequence"/>
</dbReference>
<dbReference type="RefSeq" id="WP_128770037.1">
    <property type="nucleotide sequence ID" value="NZ_RXOC01000009.1"/>
</dbReference>
<proteinExistence type="predicted"/>
<dbReference type="InterPro" id="IPR029483">
    <property type="entry name" value="GH97_C"/>
</dbReference>
<sequence length="654" mass="73762">MNIKRILFSVAAVILFSMETYAQQQLNLSSPDGRVTVKVEVGDDIKWSASLDGKPVILPGSVSMAVNKDILGKKPVLLSQSRRQINNRITVDVPRKNKTEQDLCNELLLQFKNNYSLIFRAYNEGAAYRFETKYKDEVLVKNEDVNLNFNPGSQVFFPEEESIISHYERSYIDTALASLSAGRFCSLPVLVTSGGVRVLVAEADLFDYPNLFLSATGVNSLAAKFPPVLLQADPGKRADRDEKIVKEADYIARTSGTRTFPWRVFTITDDDRKLAESDMVFKLSRPVAITDTKWIKPGKVAWDWWNANNIYGVDFEAGLNTATYKYYIDFAAKYGLEYIILDEGWSKTTTDLTGANPDINLEELIGYGKSKGVGVILWMLWKPLDQNMEKHLDQFVKWGAKGIKVDFMQRADQYMVNYYERVARECAKRQLLVDFHGAFKPSGLHRAYPNVMSYEGLKGAENNKWGKLITPDHNVTLPFVRMVAGAMDYTPGAMINANKVSFRDIFDTPMSMGTRCHQFAMYVVYESPLQMLADNPTHYYKEPESTEFISKMPVTWDETKVLDAKVSDYILVARRKGAKWYAGAMTDWTPRTLTLDCSFLPPGNYKIEMMQDGVNAGRNGNDYKKVVQKITNGSKLVLNLAAGGGWAGIIEKAD</sequence>
<comment type="cofactor">
    <cofactor evidence="1">
        <name>Ca(2+)</name>
        <dbReference type="ChEBI" id="CHEBI:29108"/>
    </cofactor>
</comment>
<organism evidence="10 11">
    <name type="scientific">Arcticibacter tournemirensis</name>
    <dbReference type="NCBI Taxonomy" id="699437"/>
    <lineage>
        <taxon>Bacteria</taxon>
        <taxon>Pseudomonadati</taxon>
        <taxon>Bacteroidota</taxon>
        <taxon>Sphingobacteriia</taxon>
        <taxon>Sphingobacteriales</taxon>
        <taxon>Sphingobacteriaceae</taxon>
        <taxon>Arcticibacter</taxon>
    </lineage>
</organism>
<accession>A0A4Q0M719</accession>
<feature type="domain" description="Glycosyl-hydrolase 97 catalytic" evidence="7">
    <location>
        <begin position="304"/>
        <end position="456"/>
    </location>
</feature>
<evidence type="ECO:0000256" key="4">
    <source>
        <dbReference type="ARBA" id="ARBA00022837"/>
    </source>
</evidence>
<feature type="domain" description="Glycosyl-hydrolase 97 C-terminal oligomerisation" evidence="9">
    <location>
        <begin position="555"/>
        <end position="650"/>
    </location>
</feature>
<dbReference type="Pfam" id="PF14508">
    <property type="entry name" value="GH97_N"/>
    <property type="match status" value="1"/>
</dbReference>
<dbReference type="Gene3D" id="2.70.98.10">
    <property type="match status" value="1"/>
</dbReference>
<keyword evidence="6" id="KW-0732">Signal</keyword>
<dbReference type="Pfam" id="PF14509">
    <property type="entry name" value="GH97_C"/>
    <property type="match status" value="1"/>
</dbReference>
<keyword evidence="4" id="KW-0106">Calcium</keyword>
<keyword evidence="3 10" id="KW-0378">Hydrolase</keyword>
<dbReference type="PANTHER" id="PTHR35803">
    <property type="entry name" value="GLUCAN 1,4-ALPHA-GLUCOSIDASE SUSB-RELATED"/>
    <property type="match status" value="1"/>
</dbReference>
<protein>
    <submittedName>
        <fullName evidence="10">Glycoside hydrolase family 97 protein</fullName>
    </submittedName>
</protein>
<keyword evidence="5" id="KW-0326">Glycosidase</keyword>
<dbReference type="InterPro" id="IPR013785">
    <property type="entry name" value="Aldolase_TIM"/>
</dbReference>
<dbReference type="GO" id="GO:0030246">
    <property type="term" value="F:carbohydrate binding"/>
    <property type="evidence" value="ECO:0007669"/>
    <property type="project" value="InterPro"/>
</dbReference>
<evidence type="ECO:0000259" key="9">
    <source>
        <dbReference type="Pfam" id="PF14509"/>
    </source>
</evidence>
<evidence type="ECO:0000313" key="10">
    <source>
        <dbReference type="EMBL" id="RXF68795.1"/>
    </source>
</evidence>
<feature type="signal peptide" evidence="6">
    <location>
        <begin position="1"/>
        <end position="22"/>
    </location>
</feature>